<dbReference type="GO" id="GO:0050112">
    <property type="term" value="F:inositol 2-dehydrogenase (NAD+) activity"/>
    <property type="evidence" value="ECO:0007669"/>
    <property type="project" value="UniProtKB-EC"/>
</dbReference>
<dbReference type="Gene3D" id="3.40.50.720">
    <property type="entry name" value="NAD(P)-binding Rossmann-like Domain"/>
    <property type="match status" value="1"/>
</dbReference>
<accession>A0A517YI22</accession>
<dbReference type="Proteomes" id="UP000315017">
    <property type="component" value="Chromosome"/>
</dbReference>
<dbReference type="OrthoDB" id="9788246at2"/>
<dbReference type="EC" id="1.1.1.18" evidence="3"/>
<evidence type="ECO:0000313" key="4">
    <source>
        <dbReference type="Proteomes" id="UP000315017"/>
    </source>
</evidence>
<evidence type="ECO:0000259" key="1">
    <source>
        <dbReference type="Pfam" id="PF01408"/>
    </source>
</evidence>
<dbReference type="SUPFAM" id="SSF51735">
    <property type="entry name" value="NAD(P)-binding Rossmann-fold domains"/>
    <property type="match status" value="1"/>
</dbReference>
<dbReference type="GO" id="GO:0000166">
    <property type="term" value="F:nucleotide binding"/>
    <property type="evidence" value="ECO:0007669"/>
    <property type="project" value="InterPro"/>
</dbReference>
<dbReference type="SUPFAM" id="SSF55347">
    <property type="entry name" value="Glyceraldehyde-3-phosphate dehydrogenase-like, C-terminal domain"/>
    <property type="match status" value="1"/>
</dbReference>
<dbReference type="AlphaFoldDB" id="A0A517YI22"/>
<sequence length="439" mass="48423">MSELPRREFLHGVAAVAAASTVSLNVGATSAADDNRPLNVALIGCGGMGTSHLRNLLQRKEIRLAYVCDVDANRLTSAAKLVETSGRPKPVATKDLRDVLKDKAVDAVWIATPDHWHSPAAILACEAKKHVYVEKPVSHNVREGRLLIEAARKNKVVVQVGTQSRSTAHVRKAMELLQSGIIGDVLVAKAWNSQLRRNIGHLSPSQPPAELDFELWQGPAPERAFQANLLPGIWRFWYDYGVGDIGNDGVHDIDIARWGLGVNTHPDTVAALGSKFFFDDDQQFPDNQYCVFEWSGDGKVGNKRQLIYEQRDWSPYVQEGYENGNAFYGTQGVMLLGKGEGFKVFGPRNKLLEEMSGRFDLVAHHQNFIDCVRSGNRSHADVEEGHLSASLAHLANIACRTNRVLTFDPAKEQFSGEAPDQSMLTRKYRAGHWAVPTGA</sequence>
<organism evidence="3 4">
    <name type="scientific">Anatilimnocola aggregata</name>
    <dbReference type="NCBI Taxonomy" id="2528021"/>
    <lineage>
        <taxon>Bacteria</taxon>
        <taxon>Pseudomonadati</taxon>
        <taxon>Planctomycetota</taxon>
        <taxon>Planctomycetia</taxon>
        <taxon>Pirellulales</taxon>
        <taxon>Pirellulaceae</taxon>
        <taxon>Anatilimnocola</taxon>
    </lineage>
</organism>
<dbReference type="KEGG" id="aagg:ETAA8_49770"/>
<protein>
    <submittedName>
        <fullName evidence="3">Inositol 2-dehydrogenase</fullName>
        <ecNumber evidence="3">1.1.1.18</ecNumber>
    </submittedName>
</protein>
<proteinExistence type="predicted"/>
<dbReference type="InterPro" id="IPR036291">
    <property type="entry name" value="NAD(P)-bd_dom_sf"/>
</dbReference>
<dbReference type="InterPro" id="IPR043906">
    <property type="entry name" value="Gfo/Idh/MocA_OxRdtase_bact_C"/>
</dbReference>
<dbReference type="Pfam" id="PF01408">
    <property type="entry name" value="GFO_IDH_MocA"/>
    <property type="match status" value="1"/>
</dbReference>
<dbReference type="PANTHER" id="PTHR43818:SF5">
    <property type="entry name" value="OXIDOREDUCTASE FAMILY PROTEIN"/>
    <property type="match status" value="1"/>
</dbReference>
<dbReference type="InterPro" id="IPR050463">
    <property type="entry name" value="Gfo/Idh/MocA_oxidrdct_glycsds"/>
</dbReference>
<keyword evidence="4" id="KW-1185">Reference proteome</keyword>
<dbReference type="Gene3D" id="3.30.360.10">
    <property type="entry name" value="Dihydrodipicolinate Reductase, domain 2"/>
    <property type="match status" value="1"/>
</dbReference>
<dbReference type="PROSITE" id="PS51318">
    <property type="entry name" value="TAT"/>
    <property type="match status" value="1"/>
</dbReference>
<gene>
    <name evidence="3" type="primary">iolG_11</name>
    <name evidence="3" type="ORF">ETAA8_49770</name>
</gene>
<reference evidence="3 4" key="1">
    <citation type="submission" date="2019-02" db="EMBL/GenBank/DDBJ databases">
        <title>Deep-cultivation of Planctomycetes and their phenomic and genomic characterization uncovers novel biology.</title>
        <authorList>
            <person name="Wiegand S."/>
            <person name="Jogler M."/>
            <person name="Boedeker C."/>
            <person name="Pinto D."/>
            <person name="Vollmers J."/>
            <person name="Rivas-Marin E."/>
            <person name="Kohn T."/>
            <person name="Peeters S.H."/>
            <person name="Heuer A."/>
            <person name="Rast P."/>
            <person name="Oberbeckmann S."/>
            <person name="Bunk B."/>
            <person name="Jeske O."/>
            <person name="Meyerdierks A."/>
            <person name="Storesund J.E."/>
            <person name="Kallscheuer N."/>
            <person name="Luecker S."/>
            <person name="Lage O.M."/>
            <person name="Pohl T."/>
            <person name="Merkel B.J."/>
            <person name="Hornburger P."/>
            <person name="Mueller R.-W."/>
            <person name="Bruemmer F."/>
            <person name="Labrenz M."/>
            <person name="Spormann A.M."/>
            <person name="Op den Camp H."/>
            <person name="Overmann J."/>
            <person name="Amann R."/>
            <person name="Jetten M.S.M."/>
            <person name="Mascher T."/>
            <person name="Medema M.H."/>
            <person name="Devos D.P."/>
            <person name="Kaster A.-K."/>
            <person name="Ovreas L."/>
            <person name="Rohde M."/>
            <person name="Galperin M.Y."/>
            <person name="Jogler C."/>
        </authorList>
    </citation>
    <scope>NUCLEOTIDE SEQUENCE [LARGE SCALE GENOMIC DNA]</scope>
    <source>
        <strain evidence="3 4">ETA_A8</strain>
    </source>
</reference>
<dbReference type="PANTHER" id="PTHR43818">
    <property type="entry name" value="BCDNA.GH03377"/>
    <property type="match status" value="1"/>
</dbReference>
<dbReference type="EMBL" id="CP036274">
    <property type="protein sequence ID" value="QDU29861.1"/>
    <property type="molecule type" value="Genomic_DNA"/>
</dbReference>
<dbReference type="InterPro" id="IPR000683">
    <property type="entry name" value="Gfo/Idh/MocA-like_OxRdtase_N"/>
</dbReference>
<keyword evidence="3" id="KW-0560">Oxidoreductase</keyword>
<evidence type="ECO:0000313" key="3">
    <source>
        <dbReference type="EMBL" id="QDU29861.1"/>
    </source>
</evidence>
<feature type="domain" description="Gfo/Idh/MocA-like oxidoreductase bacterial type C-terminal" evidence="2">
    <location>
        <begin position="200"/>
        <end position="430"/>
    </location>
</feature>
<dbReference type="Pfam" id="PF19051">
    <property type="entry name" value="GFO_IDH_MocA_C2"/>
    <property type="match status" value="1"/>
</dbReference>
<dbReference type="InterPro" id="IPR006311">
    <property type="entry name" value="TAT_signal"/>
</dbReference>
<evidence type="ECO:0000259" key="2">
    <source>
        <dbReference type="Pfam" id="PF19051"/>
    </source>
</evidence>
<name>A0A517YI22_9BACT</name>
<dbReference type="RefSeq" id="WP_145094356.1">
    <property type="nucleotide sequence ID" value="NZ_CP036274.1"/>
</dbReference>
<feature type="domain" description="Gfo/Idh/MocA-like oxidoreductase N-terminal" evidence="1">
    <location>
        <begin position="38"/>
        <end position="161"/>
    </location>
</feature>